<name>A0AC35EYI8_9BILA</name>
<dbReference type="Proteomes" id="UP000887580">
    <property type="component" value="Unplaced"/>
</dbReference>
<accession>A0AC35EYI8</accession>
<evidence type="ECO:0000313" key="1">
    <source>
        <dbReference type="Proteomes" id="UP000887580"/>
    </source>
</evidence>
<proteinExistence type="predicted"/>
<sequence length="102" mass="11784">MSKNVSFEASNAPYYKTVLYCNGGISVISFLISLWLTLKKSPKNFGVYKYFLLNITMTAFIYDFYMTVIYQPKILFPAVSQCPLGLMRFSDGTFPRIHLVWL</sequence>
<reference evidence="2" key="1">
    <citation type="submission" date="2022-11" db="UniProtKB">
        <authorList>
            <consortium name="WormBaseParasite"/>
        </authorList>
    </citation>
    <scope>IDENTIFICATION</scope>
</reference>
<protein>
    <submittedName>
        <fullName evidence="2">Serpentine receptor class gamma</fullName>
    </submittedName>
</protein>
<dbReference type="WBParaSite" id="PS1159_v2.g1192.t1">
    <property type="protein sequence ID" value="PS1159_v2.g1192.t1"/>
    <property type="gene ID" value="PS1159_v2.g1192"/>
</dbReference>
<evidence type="ECO:0000313" key="2">
    <source>
        <dbReference type="WBParaSite" id="PS1159_v2.g1192.t1"/>
    </source>
</evidence>
<organism evidence="1 2">
    <name type="scientific">Panagrolaimus sp. PS1159</name>
    <dbReference type="NCBI Taxonomy" id="55785"/>
    <lineage>
        <taxon>Eukaryota</taxon>
        <taxon>Metazoa</taxon>
        <taxon>Ecdysozoa</taxon>
        <taxon>Nematoda</taxon>
        <taxon>Chromadorea</taxon>
        <taxon>Rhabditida</taxon>
        <taxon>Tylenchina</taxon>
        <taxon>Panagrolaimomorpha</taxon>
        <taxon>Panagrolaimoidea</taxon>
        <taxon>Panagrolaimidae</taxon>
        <taxon>Panagrolaimus</taxon>
    </lineage>
</organism>